<gene>
    <name evidence="1" type="ordered locus">Murru_0358</name>
</gene>
<accession>G2PRG5</accession>
<dbReference type="Proteomes" id="UP000008908">
    <property type="component" value="Chromosome"/>
</dbReference>
<evidence type="ECO:0000313" key="1">
    <source>
        <dbReference type="EMBL" id="AEM69414.1"/>
    </source>
</evidence>
<dbReference type="eggNOG" id="ENOG5032ZMG">
    <property type="taxonomic scope" value="Bacteria"/>
</dbReference>
<sequence length="122" mass="14934">MTQFFFMCSYLNVMNRSKNGVLTFCNRTKLFQLIYNNLCFELYEWELEALKKYIEQLDIPYWENHLKNWSQQRKIPISVGKKHFIILVNKEEVSEILSLLRFEKQKVELLTHDEIDYQFIEN</sequence>
<dbReference type="AlphaFoldDB" id="G2PRG5"/>
<organism evidence="1 2">
    <name type="scientific">Allomuricauda ruestringensis (strain DSM 13258 / CIP 107369 / LMG 19739 / B1)</name>
    <name type="common">Muricauda ruestringensis</name>
    <dbReference type="NCBI Taxonomy" id="886377"/>
    <lineage>
        <taxon>Bacteria</taxon>
        <taxon>Pseudomonadati</taxon>
        <taxon>Bacteroidota</taxon>
        <taxon>Flavobacteriia</taxon>
        <taxon>Flavobacteriales</taxon>
        <taxon>Flavobacteriaceae</taxon>
        <taxon>Flagellimonas</taxon>
    </lineage>
</organism>
<name>G2PRG5_ALLRU</name>
<evidence type="ECO:0000313" key="2">
    <source>
        <dbReference type="Proteomes" id="UP000008908"/>
    </source>
</evidence>
<dbReference type="HOGENOM" id="CLU_168908_1_0_10"/>
<dbReference type="Pfam" id="PF20391">
    <property type="entry name" value="DUF6686"/>
    <property type="match status" value="1"/>
</dbReference>
<dbReference type="InterPro" id="IPR046508">
    <property type="entry name" value="DUF6686"/>
</dbReference>
<dbReference type="EMBL" id="CP002999">
    <property type="protein sequence ID" value="AEM69414.1"/>
    <property type="molecule type" value="Genomic_DNA"/>
</dbReference>
<proteinExistence type="predicted"/>
<dbReference type="KEGG" id="mrs:Murru_0358"/>
<reference evidence="2" key="1">
    <citation type="submission" date="2011-08" db="EMBL/GenBank/DDBJ databases">
        <title>The complete genome of Muricauda ruestringensis DSM 13258.</title>
        <authorList>
            <person name="Lucas S."/>
            <person name="Han J."/>
            <person name="Lapidus A."/>
            <person name="Bruce D."/>
            <person name="Goodwin L."/>
            <person name="Pitluck S."/>
            <person name="Peters L."/>
            <person name="Kyrpides N."/>
            <person name="Mavromatis K."/>
            <person name="Ivanova N."/>
            <person name="Ovchinnikova G."/>
            <person name="Teshima H."/>
            <person name="Detter J.C."/>
            <person name="Tapia R."/>
            <person name="Han C."/>
            <person name="Land M."/>
            <person name="Hauser L."/>
            <person name="Markowitz V."/>
            <person name="Cheng J.-F."/>
            <person name="Hugenholtz P."/>
            <person name="Woyke T."/>
            <person name="Wu D."/>
            <person name="Spring S."/>
            <person name="Schroeder M."/>
            <person name="Brambilla E."/>
            <person name="Klenk H.-P."/>
            <person name="Eisen J.A."/>
        </authorList>
    </citation>
    <scope>NUCLEOTIDE SEQUENCE [LARGE SCALE GENOMIC DNA]</scope>
    <source>
        <strain evidence="2">DSM 13258 / LMG 19739 / B1</strain>
    </source>
</reference>
<reference evidence="1 2" key="2">
    <citation type="journal article" date="2012" name="Stand. Genomic Sci.">
        <title>Complete genome sequence of the facultatively anaerobic, appendaged bacterium Muricauda ruestringensis type strain (B1(T)).</title>
        <authorList>
            <person name="Huntemann M."/>
            <person name="Teshima H."/>
            <person name="Lapidus A."/>
            <person name="Nolan M."/>
            <person name="Lucas S."/>
            <person name="Hammon N."/>
            <person name="Deshpande S."/>
            <person name="Cheng J.F."/>
            <person name="Tapia R."/>
            <person name="Goodwin L.A."/>
            <person name="Pitluck S."/>
            <person name="Liolios K."/>
            <person name="Pagani I."/>
            <person name="Ivanova N."/>
            <person name="Mavromatis K."/>
            <person name="Mikhailova N."/>
            <person name="Pati A."/>
            <person name="Chen A."/>
            <person name="Palaniappan K."/>
            <person name="Land M."/>
            <person name="Hauser L."/>
            <person name="Pan C."/>
            <person name="Brambilla E.M."/>
            <person name="Rohde M."/>
            <person name="Spring S."/>
            <person name="Goker M."/>
            <person name="Detter J.C."/>
            <person name="Bristow J."/>
            <person name="Eisen J.A."/>
            <person name="Markowitz V."/>
            <person name="Hugenholtz P."/>
            <person name="Kyrpides N.C."/>
            <person name="Klenk H.P."/>
            <person name="Woyke T."/>
        </authorList>
    </citation>
    <scope>NUCLEOTIDE SEQUENCE [LARGE SCALE GENOMIC DNA]</scope>
    <source>
        <strain evidence="2">DSM 13258 / LMG 19739 / B1</strain>
    </source>
</reference>
<keyword evidence="2" id="KW-1185">Reference proteome</keyword>
<protein>
    <submittedName>
        <fullName evidence="1">Uncharacterized protein</fullName>
    </submittedName>
</protein>